<keyword evidence="3" id="KW-0175">Coiled coil</keyword>
<name>C7NRK6_HALUD</name>
<gene>
    <name evidence="5" type="ordered locus">Huta_1770</name>
</gene>
<keyword evidence="6" id="KW-1185">Reference proteome</keyword>
<accession>C7NRK6</accession>
<dbReference type="SMART" id="SM00448">
    <property type="entry name" value="REC"/>
    <property type="match status" value="1"/>
</dbReference>
<organism evidence="5 6">
    <name type="scientific">Halorhabdus utahensis (strain DSM 12940 / JCM 11049 / AX-2)</name>
    <dbReference type="NCBI Taxonomy" id="519442"/>
    <lineage>
        <taxon>Archaea</taxon>
        <taxon>Methanobacteriati</taxon>
        <taxon>Methanobacteriota</taxon>
        <taxon>Stenosarchaea group</taxon>
        <taxon>Halobacteria</taxon>
        <taxon>Halobacteriales</taxon>
        <taxon>Haloarculaceae</taxon>
        <taxon>Halorhabdus</taxon>
    </lineage>
</organism>
<dbReference type="RefSeq" id="WP_015789514.1">
    <property type="nucleotide sequence ID" value="NC_013158.1"/>
</dbReference>
<dbReference type="Gene3D" id="3.40.50.2300">
    <property type="match status" value="1"/>
</dbReference>
<dbReference type="PANTHER" id="PTHR44591:SF3">
    <property type="entry name" value="RESPONSE REGULATORY DOMAIN-CONTAINING PROTEIN"/>
    <property type="match status" value="1"/>
</dbReference>
<dbReference type="InterPro" id="IPR050595">
    <property type="entry name" value="Bact_response_regulator"/>
</dbReference>
<evidence type="ECO:0000256" key="3">
    <source>
        <dbReference type="SAM" id="Coils"/>
    </source>
</evidence>
<dbReference type="Proteomes" id="UP000002071">
    <property type="component" value="Chromosome"/>
</dbReference>
<evidence type="ECO:0000313" key="5">
    <source>
        <dbReference type="EMBL" id="ACV11942.1"/>
    </source>
</evidence>
<proteinExistence type="predicted"/>
<feature type="coiled-coil region" evidence="3">
    <location>
        <begin position="117"/>
        <end position="176"/>
    </location>
</feature>
<dbReference type="Pfam" id="PF00072">
    <property type="entry name" value="Response_reg"/>
    <property type="match status" value="1"/>
</dbReference>
<feature type="domain" description="Response regulatory" evidence="4">
    <location>
        <begin position="10"/>
        <end position="119"/>
    </location>
</feature>
<dbReference type="SUPFAM" id="SSF52172">
    <property type="entry name" value="CheY-like"/>
    <property type="match status" value="1"/>
</dbReference>
<feature type="modified residue" description="4-aspartylphosphate" evidence="2">
    <location>
        <position position="57"/>
    </location>
</feature>
<dbReference type="InterPro" id="IPR013971">
    <property type="entry name" value="HalX_domain"/>
</dbReference>
<dbReference type="GO" id="GO:0000160">
    <property type="term" value="P:phosphorelay signal transduction system"/>
    <property type="evidence" value="ECO:0007669"/>
    <property type="project" value="InterPro"/>
</dbReference>
<dbReference type="PANTHER" id="PTHR44591">
    <property type="entry name" value="STRESS RESPONSE REGULATOR PROTEIN 1"/>
    <property type="match status" value="1"/>
</dbReference>
<dbReference type="eggNOG" id="arCOG02601">
    <property type="taxonomic scope" value="Archaea"/>
</dbReference>
<dbReference type="HOGENOM" id="CLU_114810_0_0_2"/>
<evidence type="ECO:0000256" key="2">
    <source>
        <dbReference type="PROSITE-ProRule" id="PRU00169"/>
    </source>
</evidence>
<evidence type="ECO:0000313" key="6">
    <source>
        <dbReference type="Proteomes" id="UP000002071"/>
    </source>
</evidence>
<reference evidence="5 6" key="1">
    <citation type="journal article" date="2009" name="Stand. Genomic Sci.">
        <title>Complete genome sequence of Halorhabdus utahensis type strain (AX-2).</title>
        <authorList>
            <person name="Anderson I."/>
            <person name="Tindall B.J."/>
            <person name="Pomrenke H."/>
            <person name="Goker M."/>
            <person name="Lapidus A."/>
            <person name="Nolan M."/>
            <person name="Copeland A."/>
            <person name="Glavina Del Rio T."/>
            <person name="Chen F."/>
            <person name="Tice H."/>
            <person name="Cheng J.F."/>
            <person name="Lucas S."/>
            <person name="Chertkov O."/>
            <person name="Bruce D."/>
            <person name="Brettin T."/>
            <person name="Detter J.C."/>
            <person name="Han C."/>
            <person name="Goodwin L."/>
            <person name="Land M."/>
            <person name="Hauser L."/>
            <person name="Chang Y.J."/>
            <person name="Jeffries C.D."/>
            <person name="Pitluck S."/>
            <person name="Pati A."/>
            <person name="Mavromatis K."/>
            <person name="Ivanova N."/>
            <person name="Ovchinnikova G."/>
            <person name="Chen A."/>
            <person name="Palaniappan K."/>
            <person name="Chain P."/>
            <person name="Rohde M."/>
            <person name="Bristow J."/>
            <person name="Eisen J.A."/>
            <person name="Markowitz V."/>
            <person name="Hugenholtz P."/>
            <person name="Kyrpides N.C."/>
            <person name="Klenk H.P."/>
        </authorList>
    </citation>
    <scope>NUCLEOTIDE SEQUENCE [LARGE SCALE GENOMIC DNA]</scope>
    <source>
        <strain evidence="6">DSM 12940 / JCM 11049 / AX-2</strain>
    </source>
</reference>
<sequence length="183" mass="20601">MSSTGAGDATVLIVEDERDTADGYARLLDSDYEVRVAYTGEQALEALDPAVDVVLLDRRMPGLSGEQVLKVIEERGLDCRVALVTAVAPDYDILELGIDDYRTKPVGAEDIEATVEKLCALDEYERLQRELSSARVKRNVLEVEKDRTELTHSREFQELVERIEQLESELKSIENRYPGHFEA</sequence>
<protein>
    <submittedName>
        <fullName evidence="5">Response regulator receiver protein</fullName>
    </submittedName>
</protein>
<evidence type="ECO:0000256" key="1">
    <source>
        <dbReference type="ARBA" id="ARBA00022553"/>
    </source>
</evidence>
<dbReference type="OrthoDB" id="86314at2157"/>
<keyword evidence="1 2" id="KW-0597">Phosphoprotein</keyword>
<dbReference type="AlphaFoldDB" id="C7NRK6"/>
<dbReference type="GeneID" id="8384056"/>
<dbReference type="KEGG" id="hut:Huta_1770"/>
<dbReference type="PROSITE" id="PS50110">
    <property type="entry name" value="RESPONSE_REGULATORY"/>
    <property type="match status" value="1"/>
</dbReference>
<evidence type="ECO:0000259" key="4">
    <source>
        <dbReference type="PROSITE" id="PS50110"/>
    </source>
</evidence>
<dbReference type="InterPro" id="IPR011006">
    <property type="entry name" value="CheY-like_superfamily"/>
</dbReference>
<dbReference type="EMBL" id="CP001687">
    <property type="protein sequence ID" value="ACV11942.1"/>
    <property type="molecule type" value="Genomic_DNA"/>
</dbReference>
<dbReference type="STRING" id="519442.Huta_1770"/>
<dbReference type="Pfam" id="PF08663">
    <property type="entry name" value="HalX"/>
    <property type="match status" value="1"/>
</dbReference>
<dbReference type="InterPro" id="IPR001789">
    <property type="entry name" value="Sig_transdc_resp-reg_receiver"/>
</dbReference>